<evidence type="ECO:0000313" key="2">
    <source>
        <dbReference type="EMBL" id="CDX46046.1"/>
    </source>
</evidence>
<name>A0A090FQ78_MESPL</name>
<organism evidence="2 3">
    <name type="scientific">Mesorhizobium plurifarium</name>
    <dbReference type="NCBI Taxonomy" id="69974"/>
    <lineage>
        <taxon>Bacteria</taxon>
        <taxon>Pseudomonadati</taxon>
        <taxon>Pseudomonadota</taxon>
        <taxon>Alphaproteobacteria</taxon>
        <taxon>Hyphomicrobiales</taxon>
        <taxon>Phyllobacteriaceae</taxon>
        <taxon>Mesorhizobium</taxon>
    </lineage>
</organism>
<evidence type="ECO:0008006" key="4">
    <source>
        <dbReference type="Google" id="ProtNLM"/>
    </source>
</evidence>
<dbReference type="AlphaFoldDB" id="A0A090FQ78"/>
<keyword evidence="1" id="KW-0812">Transmembrane</keyword>
<accession>A0A090FQ78</accession>
<gene>
    <name evidence="2" type="ORF">MPLDJ20_80171</name>
</gene>
<protein>
    <recommendedName>
        <fullName evidence="4">Protoheme IX farnesyltransferase</fullName>
    </recommendedName>
</protein>
<evidence type="ECO:0000256" key="1">
    <source>
        <dbReference type="SAM" id="Phobius"/>
    </source>
</evidence>
<dbReference type="EMBL" id="CCNB01000045">
    <property type="protein sequence ID" value="CDX46046.1"/>
    <property type="molecule type" value="Genomic_DNA"/>
</dbReference>
<feature type="transmembrane region" description="Helical" evidence="1">
    <location>
        <begin position="26"/>
        <end position="47"/>
    </location>
</feature>
<dbReference type="GeneID" id="31893633"/>
<evidence type="ECO:0000313" key="3">
    <source>
        <dbReference type="Proteomes" id="UP000046373"/>
    </source>
</evidence>
<keyword evidence="1" id="KW-1133">Transmembrane helix</keyword>
<proteinExistence type="predicted"/>
<sequence>MIVADKNLELVTLTERQRKARRNRSIAIAVALAALVIIFYAATIVRFGHHGASLTSSGLLGGG</sequence>
<keyword evidence="1" id="KW-0472">Membrane</keyword>
<reference evidence="2 3" key="1">
    <citation type="submission" date="2014-08" db="EMBL/GenBank/DDBJ databases">
        <authorList>
            <person name="Moulin Lionel"/>
        </authorList>
    </citation>
    <scope>NUCLEOTIDE SEQUENCE [LARGE SCALE GENOMIC DNA]</scope>
</reference>
<dbReference type="Proteomes" id="UP000046373">
    <property type="component" value="Unassembled WGS sequence"/>
</dbReference>